<keyword evidence="1" id="KW-0732">Signal</keyword>
<name>R0I8R1_EXST2</name>
<dbReference type="STRING" id="671987.R0I8R1"/>
<evidence type="ECO:0000313" key="3">
    <source>
        <dbReference type="EMBL" id="EOA81905.1"/>
    </source>
</evidence>
<feature type="chain" id="PRO_5004342221" description="Pyrroloquinoline quinone-dependent pyranose dehydrogenase beta-propeller domain-containing protein" evidence="1">
    <location>
        <begin position="23"/>
        <end position="495"/>
    </location>
</feature>
<proteinExistence type="predicted"/>
<feature type="domain" description="Pyrroloquinoline quinone-dependent pyranose dehydrogenase beta-propeller" evidence="2">
    <location>
        <begin position="38"/>
        <end position="432"/>
    </location>
</feature>
<dbReference type="HOGENOM" id="CLU_039534_1_1_1"/>
<evidence type="ECO:0000256" key="1">
    <source>
        <dbReference type="SAM" id="SignalP"/>
    </source>
</evidence>
<dbReference type="OrthoDB" id="507128at2759"/>
<accession>R0I8R1</accession>
<dbReference type="PANTHER" id="PTHR19328:SF53">
    <property type="entry name" value="MEMBRANE PROTEIN"/>
    <property type="match status" value="1"/>
</dbReference>
<dbReference type="Pfam" id="PF22807">
    <property type="entry name" value="TrAA12"/>
    <property type="match status" value="1"/>
</dbReference>
<dbReference type="AlphaFoldDB" id="R0I8R1"/>
<dbReference type="InterPro" id="IPR011041">
    <property type="entry name" value="Quinoprot_gluc/sorb_DH_b-prop"/>
</dbReference>
<protein>
    <recommendedName>
        <fullName evidence="2">Pyrroloquinoline quinone-dependent pyranose dehydrogenase beta-propeller domain-containing protein</fullName>
    </recommendedName>
</protein>
<evidence type="ECO:0000259" key="2">
    <source>
        <dbReference type="Pfam" id="PF22807"/>
    </source>
</evidence>
<gene>
    <name evidence="3" type="ORF">SETTUDRAFT_121939</name>
</gene>
<dbReference type="Gene3D" id="2.120.10.30">
    <property type="entry name" value="TolB, C-terminal domain"/>
    <property type="match status" value="1"/>
</dbReference>
<dbReference type="InterPro" id="IPR011042">
    <property type="entry name" value="6-blade_b-propeller_TolB-like"/>
</dbReference>
<feature type="signal peptide" evidence="1">
    <location>
        <begin position="1"/>
        <end position="22"/>
    </location>
</feature>
<dbReference type="eggNOG" id="ENOG502QPZ1">
    <property type="taxonomic scope" value="Eukaryota"/>
</dbReference>
<dbReference type="EMBL" id="KB908855">
    <property type="protein sequence ID" value="EOA81905.1"/>
    <property type="molecule type" value="Genomic_DNA"/>
</dbReference>
<dbReference type="Proteomes" id="UP000016935">
    <property type="component" value="Unassembled WGS sequence"/>
</dbReference>
<dbReference type="RefSeq" id="XP_008030279.1">
    <property type="nucleotide sequence ID" value="XM_008032088.1"/>
</dbReference>
<dbReference type="PANTHER" id="PTHR19328">
    <property type="entry name" value="HEDGEHOG-INTERACTING PROTEIN"/>
    <property type="match status" value="1"/>
</dbReference>
<dbReference type="GeneID" id="19395862"/>
<reference evidence="3 4" key="2">
    <citation type="journal article" date="2013" name="PLoS Genet.">
        <title>Comparative genome structure, secondary metabolite, and effector coding capacity across Cochliobolus pathogens.</title>
        <authorList>
            <person name="Condon B.J."/>
            <person name="Leng Y."/>
            <person name="Wu D."/>
            <person name="Bushley K.E."/>
            <person name="Ohm R.A."/>
            <person name="Otillar R."/>
            <person name="Martin J."/>
            <person name="Schackwitz W."/>
            <person name="Grimwood J."/>
            <person name="MohdZainudin N."/>
            <person name="Xue C."/>
            <person name="Wang R."/>
            <person name="Manning V.A."/>
            <person name="Dhillon B."/>
            <person name="Tu Z.J."/>
            <person name="Steffenson B.J."/>
            <person name="Salamov A."/>
            <person name="Sun H."/>
            <person name="Lowry S."/>
            <person name="LaButti K."/>
            <person name="Han J."/>
            <person name="Copeland A."/>
            <person name="Lindquist E."/>
            <person name="Barry K."/>
            <person name="Schmutz J."/>
            <person name="Baker S.E."/>
            <person name="Ciuffetti L.M."/>
            <person name="Grigoriev I.V."/>
            <person name="Zhong S."/>
            <person name="Turgeon B.G."/>
        </authorList>
    </citation>
    <scope>NUCLEOTIDE SEQUENCE [LARGE SCALE GENOMIC DNA]</scope>
    <source>
        <strain evidence="4">28A</strain>
    </source>
</reference>
<reference evidence="3 4" key="1">
    <citation type="journal article" date="2012" name="PLoS Pathog.">
        <title>Diverse lifestyles and strategies of plant pathogenesis encoded in the genomes of eighteen Dothideomycetes fungi.</title>
        <authorList>
            <person name="Ohm R.A."/>
            <person name="Feau N."/>
            <person name="Henrissat B."/>
            <person name="Schoch C.L."/>
            <person name="Horwitz B.A."/>
            <person name="Barry K.W."/>
            <person name="Condon B.J."/>
            <person name="Copeland A.C."/>
            <person name="Dhillon B."/>
            <person name="Glaser F."/>
            <person name="Hesse C.N."/>
            <person name="Kosti I."/>
            <person name="LaButti K."/>
            <person name="Lindquist E.A."/>
            <person name="Lucas S."/>
            <person name="Salamov A.A."/>
            <person name="Bradshaw R.E."/>
            <person name="Ciuffetti L."/>
            <person name="Hamelin R.C."/>
            <person name="Kema G.H.J."/>
            <person name="Lawrence C."/>
            <person name="Scott J.A."/>
            <person name="Spatafora J.W."/>
            <person name="Turgeon B.G."/>
            <person name="de Wit P.J.G.M."/>
            <person name="Zhong S."/>
            <person name="Goodwin S.B."/>
            <person name="Grigoriev I.V."/>
        </authorList>
    </citation>
    <scope>NUCLEOTIDE SEQUENCE [LARGE SCALE GENOMIC DNA]</scope>
    <source>
        <strain evidence="4">28A</strain>
    </source>
</reference>
<keyword evidence="4" id="KW-1185">Reference proteome</keyword>
<evidence type="ECO:0000313" key="4">
    <source>
        <dbReference type="Proteomes" id="UP000016935"/>
    </source>
</evidence>
<dbReference type="InterPro" id="IPR054539">
    <property type="entry name" value="Beta-prop_PDH"/>
</dbReference>
<organism evidence="3 4">
    <name type="scientific">Exserohilum turcicum (strain 28A)</name>
    <name type="common">Northern leaf blight fungus</name>
    <name type="synonym">Setosphaeria turcica</name>
    <dbReference type="NCBI Taxonomy" id="671987"/>
    <lineage>
        <taxon>Eukaryota</taxon>
        <taxon>Fungi</taxon>
        <taxon>Dikarya</taxon>
        <taxon>Ascomycota</taxon>
        <taxon>Pezizomycotina</taxon>
        <taxon>Dothideomycetes</taxon>
        <taxon>Pleosporomycetidae</taxon>
        <taxon>Pleosporales</taxon>
        <taxon>Pleosporineae</taxon>
        <taxon>Pleosporaceae</taxon>
        <taxon>Exserohilum</taxon>
    </lineage>
</organism>
<dbReference type="SUPFAM" id="SSF50952">
    <property type="entry name" value="Soluble quinoprotein glucose dehydrogenase"/>
    <property type="match status" value="1"/>
</dbReference>
<sequence>MALKHLLTAALSASALIGPVRAQVSACPKPTAPQNAAPSVAPGFRLEVVAQGLRKPRSILFDREGGLLVVERNHGISRLALTGDGACVQLDGDVQTVVQDGTLNHGIAFSQHGNTLYASSHSNVYAWDYDASRGQTTSESRVIIQGMGNFEEHSTRTLLMSQAAPGMLLVSRGSVGNIDLQTVDKTNGRATIKAFNVTNMTDAPYDHASSGLLLGWGLRNSAGVAEDPASGAIYSVENSVDDMTRNGKPINDDNPGEELNFHGPLDARTNSLVQGANYGYPFCFAAWNPDQIADYSGVVGQQFAIGEQNATVNDSFCQNNYVAPRLTLQAHTAPLDIKFNPSGTAAWVTMHGSWNRKEPAGYKLLLIPFDGHGSPTAPPNSTTAGTDIIFDRDLSACPKSSSCFRPVGLAWDAKGRLFVSSDWSGSIYVVTREDGSGVADVSGVAVDGGVNSAEAEAEAPMVSGSSVGVSVGLWNACAGWRGCVWAGFLGFLFLW</sequence>